<dbReference type="GO" id="GO:0005829">
    <property type="term" value="C:cytosol"/>
    <property type="evidence" value="ECO:0007669"/>
    <property type="project" value="TreeGrafter"/>
</dbReference>
<feature type="coiled-coil region" evidence="1">
    <location>
        <begin position="128"/>
        <end position="175"/>
    </location>
</feature>
<dbReference type="STRING" id="1391653.AKJ08_2233"/>
<accession>A0A0K1PEK6</accession>
<protein>
    <recommendedName>
        <fullName evidence="2">VWFA domain-containing protein</fullName>
    </recommendedName>
</protein>
<proteinExistence type="predicted"/>
<evidence type="ECO:0000313" key="4">
    <source>
        <dbReference type="Proteomes" id="UP000055590"/>
    </source>
</evidence>
<keyword evidence="1" id="KW-0175">Coiled coil</keyword>
<dbReference type="SUPFAM" id="SSF53300">
    <property type="entry name" value="vWA-like"/>
    <property type="match status" value="1"/>
</dbReference>
<evidence type="ECO:0000259" key="2">
    <source>
        <dbReference type="PROSITE" id="PS50234"/>
    </source>
</evidence>
<dbReference type="Proteomes" id="UP000055590">
    <property type="component" value="Chromosome"/>
</dbReference>
<name>A0A0K1PEK6_9BACT</name>
<dbReference type="PANTHER" id="PTHR36846">
    <property type="entry name" value="PROTEIN VIAA"/>
    <property type="match status" value="1"/>
</dbReference>
<evidence type="ECO:0000313" key="3">
    <source>
        <dbReference type="EMBL" id="AKU91846.1"/>
    </source>
</evidence>
<dbReference type="InterPro" id="IPR002035">
    <property type="entry name" value="VWF_A"/>
</dbReference>
<sequence length="510" mass="56435">MNDAHLVETDAYDRDARARALDVLAIDVLVEQGSRLLPHFGELLEDLFAVCFKLVIRFRSDDRRSLEWNRRVLSFVESAAELAELRSACALDSVRSASAALAIGKAVLGEVRKGEILVDEELLAGKELEKSEERIGEIERSLAALREEGLPPGIEERFRRELEREREKKDELGSRFDGALDELPASFSGMVQEQTRAAAARAGEDDELVQELAEAVGSRIPEGAAERLALAERLRESEKLRRLAAIAGAFRFEALAARKRRIRRAPTETFRVGRGGELSRLLPSELVSLIGEGPRRLDFLRRLAERDLAEYELQGSDRGGRGPLVVCVDGSGSMRGPRELWSKGISLALLEIARRQNRRAEAIVFSGSDVPLARFELLRSKGPGRGGRREAELAQVMDFATHFPGGGTDFEGPLRAALCLLQDVRLSRGDIVFLTDGGAPLSSPFVRELQEEKRRLGFSIYGVLIDDPVSRPASGGELERGARELRKIADRLTTVTRLTSGALHDLFERL</sequence>
<evidence type="ECO:0000256" key="1">
    <source>
        <dbReference type="SAM" id="Coils"/>
    </source>
</evidence>
<dbReference type="OrthoDB" id="387240at2"/>
<dbReference type="PROSITE" id="PS50234">
    <property type="entry name" value="VWFA"/>
    <property type="match status" value="1"/>
</dbReference>
<dbReference type="AlphaFoldDB" id="A0A0K1PEK6"/>
<dbReference type="RefSeq" id="WP_050726098.1">
    <property type="nucleotide sequence ID" value="NZ_CP012332.1"/>
</dbReference>
<dbReference type="EMBL" id="CP012332">
    <property type="protein sequence ID" value="AKU91846.1"/>
    <property type="molecule type" value="Genomic_DNA"/>
</dbReference>
<gene>
    <name evidence="3" type="ORF">AKJ08_2233</name>
</gene>
<dbReference type="KEGG" id="vin:AKJ08_2233"/>
<feature type="domain" description="VWFA" evidence="2">
    <location>
        <begin position="323"/>
        <end position="510"/>
    </location>
</feature>
<dbReference type="PANTHER" id="PTHR36846:SF1">
    <property type="entry name" value="PROTEIN VIAA"/>
    <property type="match status" value="1"/>
</dbReference>
<reference evidence="3 4" key="1">
    <citation type="submission" date="2015-08" db="EMBL/GenBank/DDBJ databases">
        <authorList>
            <person name="Babu N.S."/>
            <person name="Beckwith C.J."/>
            <person name="Beseler K.G."/>
            <person name="Brison A."/>
            <person name="Carone J.V."/>
            <person name="Caskin T.P."/>
            <person name="Diamond M."/>
            <person name="Durham M.E."/>
            <person name="Foxe J.M."/>
            <person name="Go M."/>
            <person name="Henderson B.A."/>
            <person name="Jones I.B."/>
            <person name="McGettigan J.A."/>
            <person name="Micheletti S.J."/>
            <person name="Nasrallah M.E."/>
            <person name="Ortiz D."/>
            <person name="Piller C.R."/>
            <person name="Privatt S.R."/>
            <person name="Schneider S.L."/>
            <person name="Sharp S."/>
            <person name="Smith T.C."/>
            <person name="Stanton J.D."/>
            <person name="Ullery H.E."/>
            <person name="Wilson R.J."/>
            <person name="Serrano M.G."/>
            <person name="Buck G."/>
            <person name="Lee V."/>
            <person name="Wang Y."/>
            <person name="Carvalho R."/>
            <person name="Voegtly L."/>
            <person name="Shi R."/>
            <person name="Duckworth R."/>
            <person name="Johnson A."/>
            <person name="Loviza R."/>
            <person name="Walstead R."/>
            <person name="Shah Z."/>
            <person name="Kiflezghi M."/>
            <person name="Wade K."/>
            <person name="Ball S.L."/>
            <person name="Bradley K.W."/>
            <person name="Asai D.J."/>
            <person name="Bowman C.A."/>
            <person name="Russell D.A."/>
            <person name="Pope W.H."/>
            <person name="Jacobs-Sera D."/>
            <person name="Hendrix R.W."/>
            <person name="Hatfull G.F."/>
        </authorList>
    </citation>
    <scope>NUCLEOTIDE SEQUENCE [LARGE SCALE GENOMIC DNA]</scope>
    <source>
        <strain evidence="3 4">DSM 27710</strain>
    </source>
</reference>
<dbReference type="SMART" id="SM00327">
    <property type="entry name" value="VWA"/>
    <property type="match status" value="1"/>
</dbReference>
<dbReference type="Gene3D" id="3.40.50.410">
    <property type="entry name" value="von Willebrand factor, type A domain"/>
    <property type="match status" value="1"/>
</dbReference>
<keyword evidence="4" id="KW-1185">Reference proteome</keyword>
<dbReference type="InterPro" id="IPR036465">
    <property type="entry name" value="vWFA_dom_sf"/>
</dbReference>
<organism evidence="3 4">
    <name type="scientific">Vulgatibacter incomptus</name>
    <dbReference type="NCBI Taxonomy" id="1391653"/>
    <lineage>
        <taxon>Bacteria</taxon>
        <taxon>Pseudomonadati</taxon>
        <taxon>Myxococcota</taxon>
        <taxon>Myxococcia</taxon>
        <taxon>Myxococcales</taxon>
        <taxon>Cystobacterineae</taxon>
        <taxon>Vulgatibacteraceae</taxon>
        <taxon>Vulgatibacter</taxon>
    </lineage>
</organism>